<protein>
    <submittedName>
        <fullName evidence="1">Uncharacterized protein</fullName>
    </submittedName>
</protein>
<evidence type="ECO:0000313" key="1">
    <source>
        <dbReference type="EMBL" id="KAJ8942732.1"/>
    </source>
</evidence>
<organism evidence="1 2">
    <name type="scientific">Aromia moschata</name>
    <dbReference type="NCBI Taxonomy" id="1265417"/>
    <lineage>
        <taxon>Eukaryota</taxon>
        <taxon>Metazoa</taxon>
        <taxon>Ecdysozoa</taxon>
        <taxon>Arthropoda</taxon>
        <taxon>Hexapoda</taxon>
        <taxon>Insecta</taxon>
        <taxon>Pterygota</taxon>
        <taxon>Neoptera</taxon>
        <taxon>Endopterygota</taxon>
        <taxon>Coleoptera</taxon>
        <taxon>Polyphaga</taxon>
        <taxon>Cucujiformia</taxon>
        <taxon>Chrysomeloidea</taxon>
        <taxon>Cerambycidae</taxon>
        <taxon>Cerambycinae</taxon>
        <taxon>Callichromatini</taxon>
        <taxon>Aromia</taxon>
    </lineage>
</organism>
<dbReference type="EMBL" id="JAPWTK010000315">
    <property type="protein sequence ID" value="KAJ8942732.1"/>
    <property type="molecule type" value="Genomic_DNA"/>
</dbReference>
<proteinExistence type="predicted"/>
<comment type="caution">
    <text evidence="1">The sequence shown here is derived from an EMBL/GenBank/DDBJ whole genome shotgun (WGS) entry which is preliminary data.</text>
</comment>
<name>A0AAV8XWT0_9CUCU</name>
<gene>
    <name evidence="1" type="ORF">NQ318_007899</name>
</gene>
<reference evidence="1" key="1">
    <citation type="journal article" date="2023" name="Insect Mol. Biol.">
        <title>Genome sequencing provides insights into the evolution of gene families encoding plant cell wall-degrading enzymes in longhorned beetles.</title>
        <authorList>
            <person name="Shin N.R."/>
            <person name="Okamura Y."/>
            <person name="Kirsch R."/>
            <person name="Pauchet Y."/>
        </authorList>
    </citation>
    <scope>NUCLEOTIDE SEQUENCE</scope>
    <source>
        <strain evidence="1">AMC_N1</strain>
    </source>
</reference>
<sequence length="78" mass="9107">MSPKNFSVANRKSSEAPKSDMLRVAFWAETEPVNTVMDVLVAAYYLNASYYQYILYLHKYKVTKRPWRTTTLVDDHDA</sequence>
<evidence type="ECO:0000313" key="2">
    <source>
        <dbReference type="Proteomes" id="UP001162162"/>
    </source>
</evidence>
<dbReference type="AlphaFoldDB" id="A0AAV8XWT0"/>
<dbReference type="Proteomes" id="UP001162162">
    <property type="component" value="Unassembled WGS sequence"/>
</dbReference>
<accession>A0AAV8XWT0</accession>
<keyword evidence="2" id="KW-1185">Reference proteome</keyword>